<dbReference type="Pfam" id="PF00512">
    <property type="entry name" value="HisKA"/>
    <property type="match status" value="1"/>
</dbReference>
<feature type="domain" description="Histidine kinase" evidence="5">
    <location>
        <begin position="221"/>
        <end position="443"/>
    </location>
</feature>
<dbReference type="PROSITE" id="PS50109">
    <property type="entry name" value="HIS_KIN"/>
    <property type="match status" value="1"/>
</dbReference>
<name>A0A2G8R8H6_9RHOB</name>
<dbReference type="InterPro" id="IPR036890">
    <property type="entry name" value="HATPase_C_sf"/>
</dbReference>
<dbReference type="InterPro" id="IPR036097">
    <property type="entry name" value="HisK_dim/P_sf"/>
</dbReference>
<dbReference type="RefSeq" id="WP_180287532.1">
    <property type="nucleotide sequence ID" value="NZ_AWWI01000154.1"/>
</dbReference>
<keyword evidence="4" id="KW-0812">Transmembrane</keyword>
<dbReference type="AlphaFoldDB" id="A0A2G8R8H6"/>
<dbReference type="Proteomes" id="UP000231259">
    <property type="component" value="Unassembled WGS sequence"/>
</dbReference>
<dbReference type="SUPFAM" id="SSF47384">
    <property type="entry name" value="Homodimeric domain of signal transducing histidine kinase"/>
    <property type="match status" value="1"/>
</dbReference>
<protein>
    <recommendedName>
        <fullName evidence="2">histidine kinase</fullName>
        <ecNumber evidence="2">2.7.13.3</ecNumber>
    </recommendedName>
</protein>
<dbReference type="PANTHER" id="PTHR43065:SF42">
    <property type="entry name" value="TWO-COMPONENT SENSOR PPRA"/>
    <property type="match status" value="1"/>
</dbReference>
<proteinExistence type="predicted"/>
<reference evidence="6 7" key="1">
    <citation type="submission" date="2013-09" db="EMBL/GenBank/DDBJ databases">
        <title>Genome sequencing of Phaeobacter antarcticus sp. nov. SM1211.</title>
        <authorList>
            <person name="Zhang X.-Y."/>
            <person name="Liu C."/>
            <person name="Chen X.-L."/>
            <person name="Xie B.-B."/>
            <person name="Qin Q.-L."/>
            <person name="Rong J.-C."/>
            <person name="Zhang Y.-Z."/>
        </authorList>
    </citation>
    <scope>NUCLEOTIDE SEQUENCE [LARGE SCALE GENOMIC DNA]</scope>
    <source>
        <strain evidence="6 7">SM1211</strain>
    </source>
</reference>
<evidence type="ECO:0000259" key="5">
    <source>
        <dbReference type="PROSITE" id="PS50109"/>
    </source>
</evidence>
<feature type="transmembrane region" description="Helical" evidence="4">
    <location>
        <begin position="54"/>
        <end position="72"/>
    </location>
</feature>
<evidence type="ECO:0000313" key="6">
    <source>
        <dbReference type="EMBL" id="PIL17803.1"/>
    </source>
</evidence>
<accession>A0A2G8R8H6</accession>
<dbReference type="Gene3D" id="1.10.287.130">
    <property type="match status" value="1"/>
</dbReference>
<dbReference type="EC" id="2.7.13.3" evidence="2"/>
<dbReference type="CDD" id="cd00082">
    <property type="entry name" value="HisKA"/>
    <property type="match status" value="1"/>
</dbReference>
<dbReference type="SMART" id="SM00388">
    <property type="entry name" value="HisKA"/>
    <property type="match status" value="1"/>
</dbReference>
<evidence type="ECO:0000256" key="1">
    <source>
        <dbReference type="ARBA" id="ARBA00000085"/>
    </source>
</evidence>
<dbReference type="EMBL" id="AWWI01000154">
    <property type="protein sequence ID" value="PIL17803.1"/>
    <property type="molecule type" value="Genomic_DNA"/>
</dbReference>
<evidence type="ECO:0000256" key="2">
    <source>
        <dbReference type="ARBA" id="ARBA00012438"/>
    </source>
</evidence>
<sequence>MPVELSSESQFDYKDEINRLYELEYGDRPELVLRLLGVLGGSVALYFYTEWTMALFWGLGFGATHLAYFLFLKGRILSGPGKIGNSDMVWSGILFLLVLISYLWMPTYLVGQKDKALEIIGAALIGSILVFLVRRSDTSRFMVIGEVFIVGGFITSLLLRLMPDLEYPLGRAGVLVAGLSLVGYFAQALRVARRQRLAAEESARRSSQAQKMAAVGQLAGGVAHDFNNKLTAILGSLELLREMPDPAEREANLDTAQIAATEAARTVRQLMAYARREPMRLEVLECGALLDDILRRPDGLITDIIHVERRHAGEPLYVQADRKQLTIAIINLVVNSVDAMPGGGELVIGVHAVPPRGPVSLADGTFLIASSHVAITVEDTGEGIVPKILPHVIEPFFTTKPVGKGTGLGLSVVLGVARDLGGGLGISSGAKGTRVVIYLPRSFPQKESPVSWM</sequence>
<dbReference type="InterPro" id="IPR005467">
    <property type="entry name" value="His_kinase_dom"/>
</dbReference>
<keyword evidence="4" id="KW-0472">Membrane</keyword>
<evidence type="ECO:0000313" key="7">
    <source>
        <dbReference type="Proteomes" id="UP000231259"/>
    </source>
</evidence>
<dbReference type="InterPro" id="IPR003661">
    <property type="entry name" value="HisK_dim/P_dom"/>
</dbReference>
<dbReference type="Gene3D" id="3.30.565.10">
    <property type="entry name" value="Histidine kinase-like ATPase, C-terminal domain"/>
    <property type="match status" value="1"/>
</dbReference>
<dbReference type="PANTHER" id="PTHR43065">
    <property type="entry name" value="SENSOR HISTIDINE KINASE"/>
    <property type="match status" value="1"/>
</dbReference>
<evidence type="ECO:0000256" key="4">
    <source>
        <dbReference type="SAM" id="Phobius"/>
    </source>
</evidence>
<dbReference type="SMART" id="SM00387">
    <property type="entry name" value="HATPase_c"/>
    <property type="match status" value="1"/>
</dbReference>
<feature type="transmembrane region" description="Helical" evidence="4">
    <location>
        <begin position="84"/>
        <end position="104"/>
    </location>
</feature>
<feature type="transmembrane region" description="Helical" evidence="4">
    <location>
        <begin position="31"/>
        <end position="48"/>
    </location>
</feature>
<feature type="transmembrane region" description="Helical" evidence="4">
    <location>
        <begin position="168"/>
        <end position="186"/>
    </location>
</feature>
<dbReference type="GO" id="GO:0000155">
    <property type="term" value="F:phosphorelay sensor kinase activity"/>
    <property type="evidence" value="ECO:0007669"/>
    <property type="project" value="InterPro"/>
</dbReference>
<dbReference type="SUPFAM" id="SSF55874">
    <property type="entry name" value="ATPase domain of HSP90 chaperone/DNA topoisomerase II/histidine kinase"/>
    <property type="match status" value="1"/>
</dbReference>
<comment type="caution">
    <text evidence="6">The sequence shown here is derived from an EMBL/GenBank/DDBJ whole genome shotgun (WGS) entry which is preliminary data.</text>
</comment>
<dbReference type="Pfam" id="PF02518">
    <property type="entry name" value="HATPase_c"/>
    <property type="match status" value="1"/>
</dbReference>
<gene>
    <name evidence="6" type="ORF">P775_22895</name>
</gene>
<dbReference type="InterPro" id="IPR003594">
    <property type="entry name" value="HATPase_dom"/>
</dbReference>
<keyword evidence="4" id="KW-1133">Transmembrane helix</keyword>
<evidence type="ECO:0000256" key="3">
    <source>
        <dbReference type="ARBA" id="ARBA00022553"/>
    </source>
</evidence>
<dbReference type="InterPro" id="IPR004358">
    <property type="entry name" value="Sig_transdc_His_kin-like_C"/>
</dbReference>
<feature type="transmembrane region" description="Helical" evidence="4">
    <location>
        <begin position="116"/>
        <end position="134"/>
    </location>
</feature>
<keyword evidence="7" id="KW-1185">Reference proteome</keyword>
<organism evidence="6 7">
    <name type="scientific">Puniceibacterium antarcticum</name>
    <dbReference type="NCBI Taxonomy" id="1206336"/>
    <lineage>
        <taxon>Bacteria</taxon>
        <taxon>Pseudomonadati</taxon>
        <taxon>Pseudomonadota</taxon>
        <taxon>Alphaproteobacteria</taxon>
        <taxon>Rhodobacterales</taxon>
        <taxon>Paracoccaceae</taxon>
        <taxon>Puniceibacterium</taxon>
    </lineage>
</organism>
<comment type="catalytic activity">
    <reaction evidence="1">
        <text>ATP + protein L-histidine = ADP + protein N-phospho-L-histidine.</text>
        <dbReference type="EC" id="2.7.13.3"/>
    </reaction>
</comment>
<dbReference type="PRINTS" id="PR00344">
    <property type="entry name" value="BCTRLSENSOR"/>
</dbReference>
<feature type="transmembrane region" description="Helical" evidence="4">
    <location>
        <begin position="141"/>
        <end position="162"/>
    </location>
</feature>
<keyword evidence="3" id="KW-0597">Phosphoprotein</keyword>